<dbReference type="AlphaFoldDB" id="A0A644VFR8"/>
<gene>
    <name evidence="1" type="ORF">SDC9_36060</name>
</gene>
<accession>A0A644VFR8</accession>
<reference evidence="1" key="1">
    <citation type="submission" date="2019-08" db="EMBL/GenBank/DDBJ databases">
        <authorList>
            <person name="Kucharzyk K."/>
            <person name="Murdoch R.W."/>
            <person name="Higgins S."/>
            <person name="Loffler F."/>
        </authorList>
    </citation>
    <scope>NUCLEOTIDE SEQUENCE</scope>
</reference>
<organism evidence="1">
    <name type="scientific">bioreactor metagenome</name>
    <dbReference type="NCBI Taxonomy" id="1076179"/>
    <lineage>
        <taxon>unclassified sequences</taxon>
        <taxon>metagenomes</taxon>
        <taxon>ecological metagenomes</taxon>
    </lineage>
</organism>
<evidence type="ECO:0000313" key="1">
    <source>
        <dbReference type="EMBL" id="MPL90015.1"/>
    </source>
</evidence>
<dbReference type="EMBL" id="VSSQ01000292">
    <property type="protein sequence ID" value="MPL90015.1"/>
    <property type="molecule type" value="Genomic_DNA"/>
</dbReference>
<proteinExistence type="predicted"/>
<sequence>MFFNLKKSIISHLQNLPGWRTDRKIVVFESDDWGSIRMPSREVFDKLKSDGFRVDNDPFMKYDNLAGEDDLSGLFEVLTSVKDSNGRPAIFTANTIVANPDFARIEESGFLKYFYEPFTETLSRIPTHRNSFNLWKEGMASGVFHPQFHGREHLNVDRWMKALQAGDPAIRRAFGHRMISISSEPNEMRFGYMEALDHFSPEEKQIKASLVEDGLRLFKQIFGFDSRSFIACCYVWDDGIEKTLQTGGVNYIQGVAQQLIPAYDENRHYFKKSLHYIGQANSFNQIYLTRNAYFEPALLGSGTDHIGYCLKRISIAFRMKKPAIIATHRLNYIGSIHKENRDHNLILLKKLLNEIVRRWPEVEFMTSDELGGLISKEQNSRVKLF</sequence>
<name>A0A644VFR8_9ZZZZ</name>
<comment type="caution">
    <text evidence="1">The sequence shown here is derived from an EMBL/GenBank/DDBJ whole genome shotgun (WGS) entry which is preliminary data.</text>
</comment>
<protein>
    <submittedName>
        <fullName evidence="1">Uncharacterized protein</fullName>
    </submittedName>
</protein>